<keyword evidence="2 4" id="KW-0238">DNA-binding</keyword>
<sequence length="1034" mass="111380">MVESLRFELLGPLRAWRGDTEVALGGVKQQTVLAVLLLEAGRPVPVDRIVATVWGAEPPASVTHLVQTYVSRLRQVLDLRTELVSTDAGYLLRFDPARLDVTAFDRQLAAAQQSHERGDRAAAASEVAGALALWQGEPLGGLAGEAIDAARQRLTERRLTALELRVTVDLDAGRPAEAIAELSRLVKEFPLQERLWALLMLALYRADRQAEALHAYATARALLVEELGVEPGAGLARMHQRILTADPTLAGPPPAETPAAGGWTARDDLPADVADFTGREPELRRLLAGPDSAPPTAAVVLAVDGMAGVGKSALAVHTAHRLAGRYPDGRLFLDLHAHSEGRPPVDSAAALDLLLRAVGVTGDEIPADLDERAARWRAELAGRRVLLVLDNAANAAQVRPLLPGTAGCLTLVTSRRRLADLDSTDVVSLDMLRPGDAAALFHRILGPGRAPVSAEDVAEVVGLCDRLPLAIRIAAARLRARPAWTVRHLAERLRDRRRVLTELAVGDRSVAASFALSYTQLTDEQQRLFRLLGLAPGDFGAHLAAAVAHLPVDRADRLLDELLDAHLVQEPAPGRYRFHDLLRHHAHAAALATEEPAARHDALGRMLDQYLHTATQAADTLFPRTRHQRPSPAAPPTAMPPFADAADAREWLDAERVNLVAAVGLAATSGRHAHATGLAATLRLYLDSGTHHVDASAVHNHALNAAREAGDRAGEGEALHNLAKVCWRLGRYDEADALLRQALPILGSDPGVLETLGATRFSLGRYDDAIESYGRAARIHRDRGDRVAEATVLNNIGVIQERQGRYREVLALCEQAGDIYRAYGDQQGEADALCNAGNALWRLGRHDEALENLTRALVVHRETGDPGWEAHALNSLGNVLSSLGRHREAIDHCDEALAIQRRTGERAEEAATLSDRGVIRRLLGKHTESLDDLNAALEIARETGDRGLEIQALNGLGETLHALSRPADARARHTTALALARDTGDRIEEARAHDGLSRTVPDPAAARAHRDQALAIYADLEVPEPDLTGTPSPG</sequence>
<name>A0ABW6WBS5_9ACTN</name>
<reference evidence="7 8" key="1">
    <citation type="submission" date="2024-10" db="EMBL/GenBank/DDBJ databases">
        <title>The Natural Products Discovery Center: Release of the First 8490 Sequenced Strains for Exploring Actinobacteria Biosynthetic Diversity.</title>
        <authorList>
            <person name="Kalkreuter E."/>
            <person name="Kautsar S.A."/>
            <person name="Yang D."/>
            <person name="Bader C.D."/>
            <person name="Teijaro C.N."/>
            <person name="Fluegel L."/>
            <person name="Davis C.M."/>
            <person name="Simpson J.R."/>
            <person name="Lauterbach L."/>
            <person name="Steele A.D."/>
            <person name="Gui C."/>
            <person name="Meng S."/>
            <person name="Li G."/>
            <person name="Viehrig K."/>
            <person name="Ye F."/>
            <person name="Su P."/>
            <person name="Kiefer A.F."/>
            <person name="Nichols A."/>
            <person name="Cepeda A.J."/>
            <person name="Yan W."/>
            <person name="Fan B."/>
            <person name="Jiang Y."/>
            <person name="Adhikari A."/>
            <person name="Zheng C.-J."/>
            <person name="Schuster L."/>
            <person name="Cowan T.M."/>
            <person name="Smanski M.J."/>
            <person name="Chevrette M.G."/>
            <person name="De Carvalho L.P.S."/>
            <person name="Shen B."/>
        </authorList>
    </citation>
    <scope>NUCLEOTIDE SEQUENCE [LARGE SCALE GENOMIC DNA]</scope>
    <source>
        <strain evidence="7 8">NPDC000087</strain>
    </source>
</reference>
<dbReference type="Pfam" id="PF13424">
    <property type="entry name" value="TPR_12"/>
    <property type="match status" value="4"/>
</dbReference>
<dbReference type="SMART" id="SM01043">
    <property type="entry name" value="BTAD"/>
    <property type="match status" value="1"/>
</dbReference>
<feature type="repeat" description="TPR" evidence="3">
    <location>
        <begin position="870"/>
        <end position="903"/>
    </location>
</feature>
<dbReference type="InterPro" id="IPR016032">
    <property type="entry name" value="Sig_transdc_resp-reg_C-effctor"/>
</dbReference>
<feature type="DNA-binding region" description="OmpR/PhoB-type" evidence="4">
    <location>
        <begin position="1"/>
        <end position="96"/>
    </location>
</feature>
<dbReference type="SUPFAM" id="SSF46894">
    <property type="entry name" value="C-terminal effector domain of the bipartite response regulators"/>
    <property type="match status" value="1"/>
</dbReference>
<feature type="domain" description="OmpR/PhoB-type" evidence="6">
    <location>
        <begin position="1"/>
        <end position="96"/>
    </location>
</feature>
<dbReference type="Proteomes" id="UP001602245">
    <property type="component" value="Unassembled WGS sequence"/>
</dbReference>
<comment type="caution">
    <text evidence="7">The sequence shown here is derived from an EMBL/GenBank/DDBJ whole genome shotgun (WGS) entry which is preliminary data.</text>
</comment>
<feature type="region of interest" description="Disordered" evidence="5">
    <location>
        <begin position="620"/>
        <end position="642"/>
    </location>
</feature>
<evidence type="ECO:0000256" key="4">
    <source>
        <dbReference type="PROSITE-ProRule" id="PRU01091"/>
    </source>
</evidence>
<evidence type="ECO:0000313" key="7">
    <source>
        <dbReference type="EMBL" id="MFF5289960.1"/>
    </source>
</evidence>
<dbReference type="InterPro" id="IPR011990">
    <property type="entry name" value="TPR-like_helical_dom_sf"/>
</dbReference>
<dbReference type="PANTHER" id="PTHR10098">
    <property type="entry name" value="RAPSYN-RELATED"/>
    <property type="match status" value="1"/>
</dbReference>
<feature type="repeat" description="TPR" evidence="3">
    <location>
        <begin position="750"/>
        <end position="783"/>
    </location>
</feature>
<evidence type="ECO:0000259" key="6">
    <source>
        <dbReference type="PROSITE" id="PS51755"/>
    </source>
</evidence>
<dbReference type="InterPro" id="IPR027417">
    <property type="entry name" value="P-loop_NTPase"/>
</dbReference>
<dbReference type="PROSITE" id="PS50005">
    <property type="entry name" value="TPR"/>
    <property type="match status" value="3"/>
</dbReference>
<dbReference type="Gene3D" id="1.10.10.10">
    <property type="entry name" value="Winged helix-like DNA-binding domain superfamily/Winged helix DNA-binding domain"/>
    <property type="match status" value="1"/>
</dbReference>
<proteinExistence type="inferred from homology"/>
<organism evidence="7 8">
    <name type="scientific">Paractinoplanes globisporus</name>
    <dbReference type="NCBI Taxonomy" id="113565"/>
    <lineage>
        <taxon>Bacteria</taxon>
        <taxon>Bacillati</taxon>
        <taxon>Actinomycetota</taxon>
        <taxon>Actinomycetes</taxon>
        <taxon>Micromonosporales</taxon>
        <taxon>Micromonosporaceae</taxon>
        <taxon>Paractinoplanes</taxon>
    </lineage>
</organism>
<keyword evidence="3" id="KW-0802">TPR repeat</keyword>
<dbReference type="Pfam" id="PF03704">
    <property type="entry name" value="BTAD"/>
    <property type="match status" value="1"/>
</dbReference>
<dbReference type="EMBL" id="JBIAZU010000002">
    <property type="protein sequence ID" value="MFF5289960.1"/>
    <property type="molecule type" value="Genomic_DNA"/>
</dbReference>
<dbReference type="Gene3D" id="3.40.50.300">
    <property type="entry name" value="P-loop containing nucleotide triphosphate hydrolases"/>
    <property type="match status" value="1"/>
</dbReference>
<evidence type="ECO:0000313" key="8">
    <source>
        <dbReference type="Proteomes" id="UP001602245"/>
    </source>
</evidence>
<dbReference type="Pfam" id="PF00486">
    <property type="entry name" value="Trans_reg_C"/>
    <property type="match status" value="1"/>
</dbReference>
<dbReference type="CDD" id="cd15831">
    <property type="entry name" value="BTAD"/>
    <property type="match status" value="1"/>
</dbReference>
<feature type="repeat" description="TPR" evidence="3">
    <location>
        <begin position="830"/>
        <end position="863"/>
    </location>
</feature>
<dbReference type="RefSeq" id="WP_020511507.1">
    <property type="nucleotide sequence ID" value="NZ_JBIAZU010000002.1"/>
</dbReference>
<dbReference type="InterPro" id="IPR019734">
    <property type="entry name" value="TPR_rpt"/>
</dbReference>
<comment type="similarity">
    <text evidence="1">Belongs to the AfsR/DnrI/RedD regulatory family.</text>
</comment>
<dbReference type="InterPro" id="IPR005158">
    <property type="entry name" value="BTAD"/>
</dbReference>
<dbReference type="Gene3D" id="1.25.40.10">
    <property type="entry name" value="Tetratricopeptide repeat domain"/>
    <property type="match status" value="3"/>
</dbReference>
<accession>A0ABW6WBS5</accession>
<dbReference type="PROSITE" id="PS51755">
    <property type="entry name" value="OMPR_PHOB"/>
    <property type="match status" value="1"/>
</dbReference>
<dbReference type="SMART" id="SM00862">
    <property type="entry name" value="Trans_reg_C"/>
    <property type="match status" value="1"/>
</dbReference>
<dbReference type="PRINTS" id="PR00364">
    <property type="entry name" value="DISEASERSIST"/>
</dbReference>
<dbReference type="SMART" id="SM00028">
    <property type="entry name" value="TPR"/>
    <property type="match status" value="7"/>
</dbReference>
<dbReference type="PANTHER" id="PTHR10098:SF106">
    <property type="entry name" value="TETRATRICOPEPTIDE REPEAT PROTEIN 28-LIKE PROTEIN"/>
    <property type="match status" value="1"/>
</dbReference>
<gene>
    <name evidence="7" type="ORF">ACFY35_10990</name>
</gene>
<dbReference type="SUPFAM" id="SSF48452">
    <property type="entry name" value="TPR-like"/>
    <property type="match status" value="3"/>
</dbReference>
<evidence type="ECO:0000256" key="1">
    <source>
        <dbReference type="ARBA" id="ARBA00005820"/>
    </source>
</evidence>
<evidence type="ECO:0000256" key="3">
    <source>
        <dbReference type="PROSITE-ProRule" id="PRU00339"/>
    </source>
</evidence>
<evidence type="ECO:0000256" key="5">
    <source>
        <dbReference type="SAM" id="MobiDB-lite"/>
    </source>
</evidence>
<dbReference type="SUPFAM" id="SSF52540">
    <property type="entry name" value="P-loop containing nucleoside triphosphate hydrolases"/>
    <property type="match status" value="1"/>
</dbReference>
<evidence type="ECO:0000256" key="2">
    <source>
        <dbReference type="ARBA" id="ARBA00023125"/>
    </source>
</evidence>
<protein>
    <submittedName>
        <fullName evidence="7">Tetratricopeptide repeat protein</fullName>
    </submittedName>
</protein>
<dbReference type="InterPro" id="IPR036388">
    <property type="entry name" value="WH-like_DNA-bd_sf"/>
</dbReference>
<dbReference type="InterPro" id="IPR001867">
    <property type="entry name" value="OmpR/PhoB-type_DNA-bd"/>
</dbReference>
<keyword evidence="8" id="KW-1185">Reference proteome</keyword>